<evidence type="ECO:0000313" key="3">
    <source>
        <dbReference type="Proteomes" id="UP000318538"/>
    </source>
</evidence>
<protein>
    <submittedName>
        <fullName evidence="2">Uncharacterized protein</fullName>
    </submittedName>
</protein>
<proteinExistence type="predicted"/>
<sequence length="568" mass="63757">MLVDVFPAVARTNQHRLKQARFKAFFRRIGHMRTNLFSELEHWQDHVFAEDVEQYVHGLNRDYDRLAGNVPADVLVQHRLMRSLWAKQMMATLMNRLEVDGAGVTRSQYQQLLKLLPMIRTLVPLSGVRSLLACQDRVGDRQSATELASMLAEHADPKLDAKILTSLDPTGAASTRRGPAPLARMRPSRGTNRLDPIGWLRDPEMGRVEFVDGNPDHVRVRGIELRSGDIGIVELEHPGDGIFDSFLQQPGLAPHAMLYLSRRVLGRDRQPLIQPSLLEMFEGGWRTVPLTTALSPRFSWYSEWVRPTGLPDDIGQGLSRELDHLEPIAFDFQSRRIPKGGHFATDWGQPSASCTNLIRIPFERLGIELPYPTTEIDRGAVRNLDLIGLQGIGPIHTPTNMLNESGFEKVGIIDNAVPELAYAQAMVVGRPQLGHTFGGHFCQRPLILENLPNWKSIKRWKSAQQALLVKIGQSDSWLASVSRFAAGYTADEIPRTASPTAIAFYLRSDLEAGHLLKSAIYPKLVPWFRSGKTSRLPDLQTDPHWTEQIERGIANSALAKESWYGQPT</sequence>
<reference evidence="2 3" key="1">
    <citation type="submission" date="2019-02" db="EMBL/GenBank/DDBJ databases">
        <title>Deep-cultivation of Planctomycetes and their phenomic and genomic characterization uncovers novel biology.</title>
        <authorList>
            <person name="Wiegand S."/>
            <person name="Jogler M."/>
            <person name="Boedeker C."/>
            <person name="Pinto D."/>
            <person name="Vollmers J."/>
            <person name="Rivas-Marin E."/>
            <person name="Kohn T."/>
            <person name="Peeters S.H."/>
            <person name="Heuer A."/>
            <person name="Rast P."/>
            <person name="Oberbeckmann S."/>
            <person name="Bunk B."/>
            <person name="Jeske O."/>
            <person name="Meyerdierks A."/>
            <person name="Storesund J.E."/>
            <person name="Kallscheuer N."/>
            <person name="Luecker S."/>
            <person name="Lage O.M."/>
            <person name="Pohl T."/>
            <person name="Merkel B.J."/>
            <person name="Hornburger P."/>
            <person name="Mueller R.-W."/>
            <person name="Bruemmer F."/>
            <person name="Labrenz M."/>
            <person name="Spormann A.M."/>
            <person name="Op den Camp H."/>
            <person name="Overmann J."/>
            <person name="Amann R."/>
            <person name="Jetten M.S.M."/>
            <person name="Mascher T."/>
            <person name="Medema M.H."/>
            <person name="Devos D.P."/>
            <person name="Kaster A.-K."/>
            <person name="Ovreas L."/>
            <person name="Rohde M."/>
            <person name="Galperin M.Y."/>
            <person name="Jogler C."/>
        </authorList>
    </citation>
    <scope>NUCLEOTIDE SEQUENCE [LARGE SCALE GENOMIC DNA]</scope>
    <source>
        <strain evidence="2 3">K22_7</strain>
    </source>
</reference>
<accession>A0A517N3H3</accession>
<evidence type="ECO:0000313" key="2">
    <source>
        <dbReference type="EMBL" id="QDT01685.1"/>
    </source>
</evidence>
<evidence type="ECO:0000256" key="1">
    <source>
        <dbReference type="SAM" id="MobiDB-lite"/>
    </source>
</evidence>
<feature type="region of interest" description="Disordered" evidence="1">
    <location>
        <begin position="169"/>
        <end position="188"/>
    </location>
</feature>
<dbReference type="EMBL" id="CP036525">
    <property type="protein sequence ID" value="QDT01685.1"/>
    <property type="molecule type" value="Genomic_DNA"/>
</dbReference>
<keyword evidence="3" id="KW-1185">Reference proteome</keyword>
<gene>
    <name evidence="2" type="ORF">K227x_00520</name>
</gene>
<dbReference type="KEGG" id="rlc:K227x_00520"/>
<dbReference type="Proteomes" id="UP000318538">
    <property type="component" value="Chromosome"/>
</dbReference>
<organism evidence="2 3">
    <name type="scientific">Rubripirellula lacrimiformis</name>
    <dbReference type="NCBI Taxonomy" id="1930273"/>
    <lineage>
        <taxon>Bacteria</taxon>
        <taxon>Pseudomonadati</taxon>
        <taxon>Planctomycetota</taxon>
        <taxon>Planctomycetia</taxon>
        <taxon>Pirellulales</taxon>
        <taxon>Pirellulaceae</taxon>
        <taxon>Rubripirellula</taxon>
    </lineage>
</organism>
<dbReference type="AlphaFoldDB" id="A0A517N3H3"/>
<name>A0A517N3H3_9BACT</name>